<evidence type="ECO:0000256" key="4">
    <source>
        <dbReference type="ARBA" id="ARBA00023187"/>
    </source>
</evidence>
<dbReference type="InterPro" id="IPR036020">
    <property type="entry name" value="WW_dom_sf"/>
</dbReference>
<dbReference type="GO" id="GO:0071004">
    <property type="term" value="C:U2-type prespliceosome"/>
    <property type="evidence" value="ECO:0007669"/>
    <property type="project" value="TreeGrafter"/>
</dbReference>
<evidence type="ECO:0000259" key="8">
    <source>
        <dbReference type="PROSITE" id="PS50020"/>
    </source>
</evidence>
<keyword evidence="5" id="KW-0539">Nucleus</keyword>
<dbReference type="PANTHER" id="PTHR11864">
    <property type="entry name" value="PRE-MRNA-PROCESSING PROTEIN PRP40"/>
    <property type="match status" value="1"/>
</dbReference>
<dbReference type="EMBL" id="ML994048">
    <property type="protein sequence ID" value="KAF2199923.1"/>
    <property type="molecule type" value="Genomic_DNA"/>
</dbReference>
<keyword evidence="11" id="KW-1185">Reference proteome</keyword>
<dbReference type="FunFam" id="1.10.10.440:FF:000033">
    <property type="entry name" value="Formin binding protein (FNB3)"/>
    <property type="match status" value="1"/>
</dbReference>
<evidence type="ECO:0000256" key="5">
    <source>
        <dbReference type="ARBA" id="ARBA00023242"/>
    </source>
</evidence>
<protein>
    <recommendedName>
        <fullName evidence="12">FF domain protein</fullName>
    </recommendedName>
</protein>
<sequence length="774" mass="91666">MNGYGGAPPWQEAKAPDGRVYYYNPQTKVTQWTKPEELMTPAERALVGTPWKELKAADGKPYWWNTETKETTWEMPDVLKRAMQDQPPQRLPPQQQTFVAGGSASSVALYGHGQHREDRRNDDRYGGGDRIAVSIDGLNEPQFATPEEAEAAFMKVLKRVGVQPDWTWEQAVRAGIKDRDWRAVKDPKDREQVFKKYCIDVRAQEKDRERQRVAKVKSDFTAMLQSHPEIKYYTRWKTALPIISQESIFRSAKDDAERRQLFEEYIKSLKDAHVKNEKQQQQTALTHVSEILQSLDLEPYTRWPTVYAQLQENEQFLQDDQLKSLHKLDILNTFSEHIKRLEVKFNNHRQEQKRIKARFERKNRDAFIELLKDLKSAGRLRAGTKWKDIHPDIEDDPRYVAMLGQGGSTPLELFWDALEEEELTMRAMRNDAMDVLHDLRFEVTLDTPFEDFCSVMGQDIRTRTFDEEALKLLFARIREKVSKRLAEKKHIDERDHREAIEDLRHRIKRLEPPVAVGDNWEQVRPRLEKYDEFNALETDELRRVAFDKHMRRLRDRERDEEATRDRPRREHRDRDRRERERERDRGGRDRGDREYRNGHASSHRRHRTRTRSPEPDPYGDSRRKAQAEREARFRAGSTTGLSPPRRRRDDPRDRDGYGRRSREVSVSMYDGDRRRREPERDFVSRADPRDKANELDYGDSRPVTRRRRESGGERSPDSKRDNKRARREQNTRERTFSPRPDRRSKTPAHLPEPSIKEEEPAFRSGSEEGEIEED</sequence>
<dbReference type="Gene3D" id="1.10.10.440">
    <property type="entry name" value="FF domain"/>
    <property type="match status" value="5"/>
</dbReference>
<feature type="compositionally biased region" description="Basic residues" evidence="7">
    <location>
        <begin position="601"/>
        <end position="610"/>
    </location>
</feature>
<feature type="domain" description="FF" evidence="9">
    <location>
        <begin position="212"/>
        <end position="268"/>
    </location>
</feature>
<evidence type="ECO:0000256" key="1">
    <source>
        <dbReference type="ARBA" id="ARBA00004123"/>
    </source>
</evidence>
<dbReference type="Pfam" id="PF25432">
    <property type="entry name" value="FF_PRPF40A"/>
    <property type="match status" value="1"/>
</dbReference>
<evidence type="ECO:0000313" key="11">
    <source>
        <dbReference type="Proteomes" id="UP000799536"/>
    </source>
</evidence>
<dbReference type="Proteomes" id="UP000799536">
    <property type="component" value="Unassembled WGS sequence"/>
</dbReference>
<evidence type="ECO:0000256" key="6">
    <source>
        <dbReference type="SAM" id="Coils"/>
    </source>
</evidence>
<feature type="region of interest" description="Disordered" evidence="7">
    <location>
        <begin position="554"/>
        <end position="774"/>
    </location>
</feature>
<organism evidence="10 11">
    <name type="scientific">Delitschia confertaspora ATCC 74209</name>
    <dbReference type="NCBI Taxonomy" id="1513339"/>
    <lineage>
        <taxon>Eukaryota</taxon>
        <taxon>Fungi</taxon>
        <taxon>Dikarya</taxon>
        <taxon>Ascomycota</taxon>
        <taxon>Pezizomycotina</taxon>
        <taxon>Dothideomycetes</taxon>
        <taxon>Pleosporomycetidae</taxon>
        <taxon>Pleosporales</taxon>
        <taxon>Delitschiaceae</taxon>
        <taxon>Delitschia</taxon>
    </lineage>
</organism>
<feature type="compositionally biased region" description="Basic and acidic residues" evidence="7">
    <location>
        <begin position="709"/>
        <end position="720"/>
    </location>
</feature>
<evidence type="ECO:0000313" key="10">
    <source>
        <dbReference type="EMBL" id="KAF2199923.1"/>
    </source>
</evidence>
<dbReference type="Pfam" id="PF00397">
    <property type="entry name" value="WW"/>
    <property type="match status" value="2"/>
</dbReference>
<feature type="domain" description="WW" evidence="8">
    <location>
        <begin position="8"/>
        <end position="37"/>
    </location>
</feature>
<dbReference type="GO" id="GO:0045292">
    <property type="term" value="P:mRNA cis splicing, via spliceosome"/>
    <property type="evidence" value="ECO:0007669"/>
    <property type="project" value="InterPro"/>
</dbReference>
<proteinExistence type="predicted"/>
<dbReference type="CDD" id="cd00201">
    <property type="entry name" value="WW"/>
    <property type="match status" value="2"/>
</dbReference>
<gene>
    <name evidence="10" type="ORF">GQ43DRAFT_442037</name>
</gene>
<dbReference type="Gene3D" id="2.20.70.10">
    <property type="match status" value="2"/>
</dbReference>
<dbReference type="SUPFAM" id="SSF51045">
    <property type="entry name" value="WW domain"/>
    <property type="match status" value="2"/>
</dbReference>
<dbReference type="PROSITE" id="PS50020">
    <property type="entry name" value="WW_DOMAIN_2"/>
    <property type="match status" value="2"/>
</dbReference>
<feature type="compositionally biased region" description="Basic and acidic residues" evidence="7">
    <location>
        <begin position="670"/>
        <end position="694"/>
    </location>
</feature>
<dbReference type="SMART" id="SM00456">
    <property type="entry name" value="WW"/>
    <property type="match status" value="2"/>
</dbReference>
<feature type="compositionally biased region" description="Basic and acidic residues" evidence="7">
    <location>
        <begin position="727"/>
        <end position="744"/>
    </location>
</feature>
<accession>A0A9P4JI85</accession>
<dbReference type="InterPro" id="IPR039726">
    <property type="entry name" value="Prp40-like"/>
</dbReference>
<comment type="caution">
    <text evidence="10">The sequence shown here is derived from an EMBL/GenBank/DDBJ whole genome shotgun (WGS) entry which is preliminary data.</text>
</comment>
<dbReference type="OrthoDB" id="187617at2759"/>
<dbReference type="InterPro" id="IPR002713">
    <property type="entry name" value="FF_domain"/>
</dbReference>
<keyword evidence="2" id="KW-0507">mRNA processing</keyword>
<feature type="domain" description="WW" evidence="8">
    <location>
        <begin position="45"/>
        <end position="78"/>
    </location>
</feature>
<name>A0A9P4JI85_9PLEO</name>
<dbReference type="GO" id="GO:0005685">
    <property type="term" value="C:U1 snRNP"/>
    <property type="evidence" value="ECO:0007669"/>
    <property type="project" value="TreeGrafter"/>
</dbReference>
<dbReference type="PANTHER" id="PTHR11864:SF0">
    <property type="entry name" value="PRP40 PRE-MRNA PROCESSING FACTOR 40 HOMOLOG A (YEAST)"/>
    <property type="match status" value="1"/>
</dbReference>
<feature type="compositionally biased region" description="Basic and acidic residues" evidence="7">
    <location>
        <begin position="647"/>
        <end position="663"/>
    </location>
</feature>
<dbReference type="AlphaFoldDB" id="A0A9P4JI85"/>
<reference evidence="10" key="1">
    <citation type="journal article" date="2020" name="Stud. Mycol.">
        <title>101 Dothideomycetes genomes: a test case for predicting lifestyles and emergence of pathogens.</title>
        <authorList>
            <person name="Haridas S."/>
            <person name="Albert R."/>
            <person name="Binder M."/>
            <person name="Bloem J."/>
            <person name="Labutti K."/>
            <person name="Salamov A."/>
            <person name="Andreopoulos B."/>
            <person name="Baker S."/>
            <person name="Barry K."/>
            <person name="Bills G."/>
            <person name="Bluhm B."/>
            <person name="Cannon C."/>
            <person name="Castanera R."/>
            <person name="Culley D."/>
            <person name="Daum C."/>
            <person name="Ezra D."/>
            <person name="Gonzalez J."/>
            <person name="Henrissat B."/>
            <person name="Kuo A."/>
            <person name="Liang C."/>
            <person name="Lipzen A."/>
            <person name="Lutzoni F."/>
            <person name="Magnuson J."/>
            <person name="Mondo S."/>
            <person name="Nolan M."/>
            <person name="Ohm R."/>
            <person name="Pangilinan J."/>
            <person name="Park H.-J."/>
            <person name="Ramirez L."/>
            <person name="Alfaro M."/>
            <person name="Sun H."/>
            <person name="Tritt A."/>
            <person name="Yoshinaga Y."/>
            <person name="Zwiers L.-H."/>
            <person name="Turgeon B."/>
            <person name="Goodwin S."/>
            <person name="Spatafora J."/>
            <person name="Crous P."/>
            <person name="Grigoriev I."/>
        </authorList>
    </citation>
    <scope>NUCLEOTIDE SEQUENCE</scope>
    <source>
        <strain evidence="10">ATCC 74209</strain>
    </source>
</reference>
<dbReference type="GO" id="GO:0003723">
    <property type="term" value="F:RNA binding"/>
    <property type="evidence" value="ECO:0007669"/>
    <property type="project" value="TreeGrafter"/>
</dbReference>
<evidence type="ECO:0000259" key="9">
    <source>
        <dbReference type="PROSITE" id="PS51676"/>
    </source>
</evidence>
<dbReference type="Pfam" id="PF01846">
    <property type="entry name" value="FF"/>
    <property type="match status" value="3"/>
</dbReference>
<dbReference type="InterPro" id="IPR036517">
    <property type="entry name" value="FF_domain_sf"/>
</dbReference>
<dbReference type="SMART" id="SM00441">
    <property type="entry name" value="FF"/>
    <property type="match status" value="5"/>
</dbReference>
<dbReference type="FunFam" id="1.10.10.440:FF:000013">
    <property type="entry name" value="pre-mRNA-processing protein 40A isoform X1"/>
    <property type="match status" value="1"/>
</dbReference>
<evidence type="ECO:0000256" key="3">
    <source>
        <dbReference type="ARBA" id="ARBA00022737"/>
    </source>
</evidence>
<feature type="compositionally biased region" description="Basic and acidic residues" evidence="7">
    <location>
        <begin position="611"/>
        <end position="633"/>
    </location>
</feature>
<dbReference type="InterPro" id="IPR001202">
    <property type="entry name" value="WW_dom"/>
</dbReference>
<feature type="compositionally biased region" description="Basic and acidic residues" evidence="7">
    <location>
        <begin position="554"/>
        <end position="597"/>
    </location>
</feature>
<keyword evidence="4" id="KW-0508">mRNA splicing</keyword>
<dbReference type="PROSITE" id="PS01159">
    <property type="entry name" value="WW_DOMAIN_1"/>
    <property type="match status" value="2"/>
</dbReference>
<feature type="coiled-coil region" evidence="6">
    <location>
        <begin position="331"/>
        <end position="358"/>
    </location>
</feature>
<comment type="subcellular location">
    <subcellularLocation>
        <location evidence="1">Nucleus</location>
    </subcellularLocation>
</comment>
<keyword evidence="6" id="KW-0175">Coiled coil</keyword>
<dbReference type="SUPFAM" id="SSF81698">
    <property type="entry name" value="FF domain"/>
    <property type="match status" value="5"/>
</dbReference>
<keyword evidence="3" id="KW-0677">Repeat</keyword>
<feature type="domain" description="FF" evidence="9">
    <location>
        <begin position="358"/>
        <end position="420"/>
    </location>
</feature>
<evidence type="ECO:0008006" key="12">
    <source>
        <dbReference type="Google" id="ProtNLM"/>
    </source>
</evidence>
<evidence type="ECO:0000256" key="2">
    <source>
        <dbReference type="ARBA" id="ARBA00022664"/>
    </source>
</evidence>
<evidence type="ECO:0000256" key="7">
    <source>
        <dbReference type="SAM" id="MobiDB-lite"/>
    </source>
</evidence>
<dbReference type="PROSITE" id="PS51676">
    <property type="entry name" value="FF"/>
    <property type="match status" value="2"/>
</dbReference>